<comment type="caution">
    <text evidence="1">The sequence shown here is derived from an EMBL/GenBank/DDBJ whole genome shotgun (WGS) entry which is preliminary data.</text>
</comment>
<dbReference type="EMBL" id="JABCIY010000062">
    <property type="protein sequence ID" value="KAF7194345.1"/>
    <property type="molecule type" value="Genomic_DNA"/>
</dbReference>
<organism evidence="1 2">
    <name type="scientific">Pseudocercospora fuligena</name>
    <dbReference type="NCBI Taxonomy" id="685502"/>
    <lineage>
        <taxon>Eukaryota</taxon>
        <taxon>Fungi</taxon>
        <taxon>Dikarya</taxon>
        <taxon>Ascomycota</taxon>
        <taxon>Pezizomycotina</taxon>
        <taxon>Dothideomycetes</taxon>
        <taxon>Dothideomycetidae</taxon>
        <taxon>Mycosphaerellales</taxon>
        <taxon>Mycosphaerellaceae</taxon>
        <taxon>Pseudocercospora</taxon>
    </lineage>
</organism>
<proteinExistence type="predicted"/>
<accession>A0A8H6VPM8</accession>
<evidence type="ECO:0000313" key="1">
    <source>
        <dbReference type="EMBL" id="KAF7194345.1"/>
    </source>
</evidence>
<dbReference type="Proteomes" id="UP000660729">
    <property type="component" value="Unassembled WGS sequence"/>
</dbReference>
<keyword evidence="2" id="KW-1185">Reference proteome</keyword>
<dbReference type="Gene3D" id="2.40.160.20">
    <property type="match status" value="1"/>
</dbReference>
<reference evidence="1" key="1">
    <citation type="submission" date="2020-04" db="EMBL/GenBank/DDBJ databases">
        <title>Draft genome resource of the tomato pathogen Pseudocercospora fuligena.</title>
        <authorList>
            <person name="Zaccaron A."/>
        </authorList>
    </citation>
    <scope>NUCLEOTIDE SEQUENCE</scope>
    <source>
        <strain evidence="1">PF001</strain>
    </source>
</reference>
<name>A0A8H6VPM8_9PEZI</name>
<dbReference type="AlphaFoldDB" id="A0A8H6VPM8"/>
<dbReference type="Pfam" id="PF11578">
    <property type="entry name" value="DUF3237"/>
    <property type="match status" value="1"/>
</dbReference>
<dbReference type="OrthoDB" id="2544694at2759"/>
<evidence type="ECO:0000313" key="2">
    <source>
        <dbReference type="Proteomes" id="UP000660729"/>
    </source>
</evidence>
<sequence length="111" mass="12554">MILNTETSTGHINVRINLRTPSGAGIYVHYDGMMKVDEMAYAAVMGTEKARTTRYGDHELFATPIMETGDENWKWIESAVWVAEGRFEVEEDGTVAIEYEVYKVNKSETQA</sequence>
<protein>
    <submittedName>
        <fullName evidence="1">Uncharacterized protein</fullName>
    </submittedName>
</protein>
<gene>
    <name evidence="1" type="ORF">HII31_04378</name>
</gene>